<dbReference type="EMBL" id="CP003006">
    <property type="protein sequence ID" value="AEO60073.1"/>
    <property type="molecule type" value="Genomic_DNA"/>
</dbReference>
<dbReference type="eggNOG" id="ENOG502QRU3">
    <property type="taxonomic scope" value="Eukaryota"/>
</dbReference>
<evidence type="ECO:0000313" key="2">
    <source>
        <dbReference type="EMBL" id="AEO60073.1"/>
    </source>
</evidence>
<dbReference type="Proteomes" id="UP000007322">
    <property type="component" value="Chromosome 5"/>
</dbReference>
<gene>
    <name evidence="2" type="ORF">MYCTH_95813</name>
</gene>
<dbReference type="GeneID" id="11511078"/>
<protein>
    <submittedName>
        <fullName evidence="2">Uncharacterized protein</fullName>
    </submittedName>
</protein>
<keyword evidence="3" id="KW-1185">Reference proteome</keyword>
<dbReference type="VEuPathDB" id="FungiDB:MYCTH_95813"/>
<dbReference type="InParanoid" id="G2QKG7"/>
<organism evidence="2 3">
    <name type="scientific">Thermothelomyces thermophilus (strain ATCC 42464 / BCRC 31852 / DSM 1799)</name>
    <name type="common">Sporotrichum thermophile</name>
    <dbReference type="NCBI Taxonomy" id="573729"/>
    <lineage>
        <taxon>Eukaryota</taxon>
        <taxon>Fungi</taxon>
        <taxon>Dikarya</taxon>
        <taxon>Ascomycota</taxon>
        <taxon>Pezizomycotina</taxon>
        <taxon>Sordariomycetes</taxon>
        <taxon>Sordariomycetidae</taxon>
        <taxon>Sordariales</taxon>
        <taxon>Chaetomiaceae</taxon>
        <taxon>Thermothelomyces</taxon>
    </lineage>
</organism>
<dbReference type="AlphaFoldDB" id="G2QKG7"/>
<dbReference type="RefSeq" id="XP_003665318.1">
    <property type="nucleotide sequence ID" value="XM_003665270.1"/>
</dbReference>
<sequence length="372" mass="42527">MARVGLAYKLGKKEKGKNKYRSYKEVGQIISLYILLDTRKKIYLLYKTYADGAKIRLRIRQHVSWNSLALPGVRRRWQPSRWQLPRGLNQGLSNICALAGYGDENNFISLASRPPPFPWRTTQMQDAETPASNRTSTEANKKFPHALRLFTSTYTIVYRRFGDNTILSYLHVTLVFIYHLTFCPDAIAHVAPHLPWKLTALMLNPLVSFSSSSAEQQHNGSNLLESEGFPAIREVRKGEDEDVEVTKTTKEESSAGNGGQENTKSLKLDLARRGRRPLPDDYAMRGFPWVERYFPGNWFNTDKRVDDDDKYLELASMILERRNRLLWLGTRMFGVNPAYEVELDLQLPEMPPIPSQSVDMDIEDLPDAGSVA</sequence>
<feature type="compositionally biased region" description="Basic and acidic residues" evidence="1">
    <location>
        <begin position="239"/>
        <end position="253"/>
    </location>
</feature>
<dbReference type="HOGENOM" id="CLU_744298_0_0_1"/>
<dbReference type="OrthoDB" id="2017974at2759"/>
<name>G2QKG7_THET4</name>
<proteinExistence type="predicted"/>
<dbReference type="SUPFAM" id="SSF48452">
    <property type="entry name" value="TPR-like"/>
    <property type="match status" value="1"/>
</dbReference>
<accession>G2QKG7</accession>
<evidence type="ECO:0000256" key="1">
    <source>
        <dbReference type="SAM" id="MobiDB-lite"/>
    </source>
</evidence>
<dbReference type="InterPro" id="IPR011990">
    <property type="entry name" value="TPR-like_helical_dom_sf"/>
</dbReference>
<feature type="region of interest" description="Disordered" evidence="1">
    <location>
        <begin position="239"/>
        <end position="266"/>
    </location>
</feature>
<dbReference type="KEGG" id="mtm:MYCTH_95813"/>
<evidence type="ECO:0000313" key="3">
    <source>
        <dbReference type="Proteomes" id="UP000007322"/>
    </source>
</evidence>
<reference evidence="2 3" key="1">
    <citation type="journal article" date="2011" name="Nat. Biotechnol.">
        <title>Comparative genomic analysis of the thermophilic biomass-degrading fungi Myceliophthora thermophila and Thielavia terrestris.</title>
        <authorList>
            <person name="Berka R.M."/>
            <person name="Grigoriev I.V."/>
            <person name="Otillar R."/>
            <person name="Salamov A."/>
            <person name="Grimwood J."/>
            <person name="Reid I."/>
            <person name="Ishmael N."/>
            <person name="John T."/>
            <person name="Darmond C."/>
            <person name="Moisan M.-C."/>
            <person name="Henrissat B."/>
            <person name="Coutinho P.M."/>
            <person name="Lombard V."/>
            <person name="Natvig D.O."/>
            <person name="Lindquist E."/>
            <person name="Schmutz J."/>
            <person name="Lucas S."/>
            <person name="Harris P."/>
            <person name="Powlowski J."/>
            <person name="Bellemare A."/>
            <person name="Taylor D."/>
            <person name="Butler G."/>
            <person name="de Vries R.P."/>
            <person name="Allijn I.E."/>
            <person name="van den Brink J."/>
            <person name="Ushinsky S."/>
            <person name="Storms R."/>
            <person name="Powell A.J."/>
            <person name="Paulsen I.T."/>
            <person name="Elbourne L.D.H."/>
            <person name="Baker S.E."/>
            <person name="Magnuson J."/>
            <person name="LaBoissiere S."/>
            <person name="Clutterbuck A.J."/>
            <person name="Martinez D."/>
            <person name="Wogulis M."/>
            <person name="de Leon A.L."/>
            <person name="Rey M.W."/>
            <person name="Tsang A."/>
        </authorList>
    </citation>
    <scope>NUCLEOTIDE SEQUENCE [LARGE SCALE GENOMIC DNA]</scope>
    <source>
        <strain evidence="3">ATCC 42464 / BCRC 31852 / DSM 1799</strain>
    </source>
</reference>